<dbReference type="RefSeq" id="XP_052127611.1">
    <property type="nucleotide sequence ID" value="XM_052271651.1"/>
</dbReference>
<name>A0A9C6X1U3_FRAOC</name>
<evidence type="ECO:0000313" key="2">
    <source>
        <dbReference type="RefSeq" id="XP_052127611.1"/>
    </source>
</evidence>
<accession>A0A9C6X1U3</accession>
<keyword evidence="1" id="KW-1185">Reference proteome</keyword>
<protein>
    <submittedName>
        <fullName evidence="2">Uncharacterized protein LOC113208919 isoform X1</fullName>
    </submittedName>
</protein>
<dbReference type="GeneID" id="113208919"/>
<dbReference type="OrthoDB" id="7716214at2759"/>
<sequence length="234" mass="26293">MRSLFQFHVSPIRTPPILMTRTCQYRQCDGDRQSVTAVPTTFRRSSTAQQRGTLGGKNVGRPSAMLDIREMRLCPDQKGVAMVYLNVSTTSLGKSHQTYFKGIALFDRPAASWTETSVKFTKCRGGVSPNNCEYFANWEKKQSNVCADYASPLTPWYTLIKSITPPFVCPIKAGVYSFNNATLDSTSYATLAGSYVNPDITWVVRSEVKDQDRKLYMCMETVARLLPLGRKGRR</sequence>
<organism evidence="1 2">
    <name type="scientific">Frankliniella occidentalis</name>
    <name type="common">Western flower thrips</name>
    <name type="synonym">Euthrips occidentalis</name>
    <dbReference type="NCBI Taxonomy" id="133901"/>
    <lineage>
        <taxon>Eukaryota</taxon>
        <taxon>Metazoa</taxon>
        <taxon>Ecdysozoa</taxon>
        <taxon>Arthropoda</taxon>
        <taxon>Hexapoda</taxon>
        <taxon>Insecta</taxon>
        <taxon>Pterygota</taxon>
        <taxon>Neoptera</taxon>
        <taxon>Paraneoptera</taxon>
        <taxon>Thysanoptera</taxon>
        <taxon>Terebrantia</taxon>
        <taxon>Thripoidea</taxon>
        <taxon>Thripidae</taxon>
        <taxon>Frankliniella</taxon>
    </lineage>
</organism>
<dbReference type="Proteomes" id="UP000504606">
    <property type="component" value="Unplaced"/>
</dbReference>
<evidence type="ECO:0000313" key="1">
    <source>
        <dbReference type="Proteomes" id="UP000504606"/>
    </source>
</evidence>
<dbReference type="AlphaFoldDB" id="A0A9C6X1U3"/>
<proteinExistence type="predicted"/>
<reference evidence="2" key="1">
    <citation type="submission" date="2025-08" db="UniProtKB">
        <authorList>
            <consortium name="RefSeq"/>
        </authorList>
    </citation>
    <scope>IDENTIFICATION</scope>
    <source>
        <tissue evidence="2">Whole organism</tissue>
    </source>
</reference>
<gene>
    <name evidence="2" type="primary">LOC113208919</name>
</gene>